<reference evidence="1" key="1">
    <citation type="submission" date="2021-06" db="EMBL/GenBank/DDBJ databases">
        <authorList>
            <person name="Kallberg Y."/>
            <person name="Tangrot J."/>
            <person name="Rosling A."/>
        </authorList>
    </citation>
    <scope>NUCLEOTIDE SEQUENCE</scope>
    <source>
        <strain evidence="1">CL356</strain>
    </source>
</reference>
<gene>
    <name evidence="1" type="ORF">ACOLOM_LOCUS5149</name>
</gene>
<accession>A0ACA9LYV1</accession>
<feature type="non-terminal residue" evidence="1">
    <location>
        <position position="51"/>
    </location>
</feature>
<name>A0ACA9LYV1_9GLOM</name>
<dbReference type="Proteomes" id="UP000789525">
    <property type="component" value="Unassembled WGS sequence"/>
</dbReference>
<evidence type="ECO:0000313" key="1">
    <source>
        <dbReference type="EMBL" id="CAG8558924.1"/>
    </source>
</evidence>
<protein>
    <submittedName>
        <fullName evidence="1">3034_t:CDS:1</fullName>
    </submittedName>
</protein>
<organism evidence="1 2">
    <name type="scientific">Acaulospora colombiana</name>
    <dbReference type="NCBI Taxonomy" id="27376"/>
    <lineage>
        <taxon>Eukaryota</taxon>
        <taxon>Fungi</taxon>
        <taxon>Fungi incertae sedis</taxon>
        <taxon>Mucoromycota</taxon>
        <taxon>Glomeromycotina</taxon>
        <taxon>Glomeromycetes</taxon>
        <taxon>Diversisporales</taxon>
        <taxon>Acaulosporaceae</taxon>
        <taxon>Acaulospora</taxon>
    </lineage>
</organism>
<dbReference type="EMBL" id="CAJVPT010009184">
    <property type="protein sequence ID" value="CAG8558924.1"/>
    <property type="molecule type" value="Genomic_DNA"/>
</dbReference>
<comment type="caution">
    <text evidence="1">The sequence shown here is derived from an EMBL/GenBank/DDBJ whole genome shotgun (WGS) entry which is preliminary data.</text>
</comment>
<keyword evidence="2" id="KW-1185">Reference proteome</keyword>
<proteinExistence type="predicted"/>
<sequence>MSPSNLNSSTVQQTTEGSASPVGCNATSSTAATPATTSNSMTNGISAATSP</sequence>
<evidence type="ECO:0000313" key="2">
    <source>
        <dbReference type="Proteomes" id="UP000789525"/>
    </source>
</evidence>